<dbReference type="PANTHER" id="PTHR48104">
    <property type="entry name" value="METACASPASE-4"/>
    <property type="match status" value="1"/>
</dbReference>
<protein>
    <submittedName>
        <fullName evidence="3">Uncharacterized protein</fullName>
    </submittedName>
</protein>
<keyword evidence="4" id="KW-1185">Reference proteome</keyword>
<dbReference type="SUPFAM" id="SSF52129">
    <property type="entry name" value="Caspase-like"/>
    <property type="match status" value="1"/>
</dbReference>
<dbReference type="PANTHER" id="PTHR48104:SF30">
    <property type="entry name" value="METACASPASE-1"/>
    <property type="match status" value="1"/>
</dbReference>
<name>A0A2W1JHD8_9CYAN</name>
<dbReference type="Pfam" id="PF14326">
    <property type="entry name" value="DUF4384"/>
    <property type="match status" value="1"/>
</dbReference>
<organism evidence="3 4">
    <name type="scientific">Acaryochloris thomasi RCC1774</name>
    <dbReference type="NCBI Taxonomy" id="1764569"/>
    <lineage>
        <taxon>Bacteria</taxon>
        <taxon>Bacillati</taxon>
        <taxon>Cyanobacteriota</taxon>
        <taxon>Cyanophyceae</taxon>
        <taxon>Acaryochloridales</taxon>
        <taxon>Acaryochloridaceae</taxon>
        <taxon>Acaryochloris</taxon>
        <taxon>Acaryochloris thomasi</taxon>
    </lineage>
</organism>
<proteinExistence type="predicted"/>
<dbReference type="InterPro" id="IPR006311">
    <property type="entry name" value="TAT_signal"/>
</dbReference>
<dbReference type="AlphaFoldDB" id="A0A2W1JHD8"/>
<dbReference type="GO" id="GO:0004197">
    <property type="term" value="F:cysteine-type endopeptidase activity"/>
    <property type="evidence" value="ECO:0007669"/>
    <property type="project" value="InterPro"/>
</dbReference>
<dbReference type="Proteomes" id="UP000248857">
    <property type="component" value="Unassembled WGS sequence"/>
</dbReference>
<dbReference type="PROSITE" id="PS51318">
    <property type="entry name" value="TAT"/>
    <property type="match status" value="1"/>
</dbReference>
<dbReference type="GO" id="GO:0005737">
    <property type="term" value="C:cytoplasm"/>
    <property type="evidence" value="ECO:0007669"/>
    <property type="project" value="TreeGrafter"/>
</dbReference>
<evidence type="ECO:0000313" key="3">
    <source>
        <dbReference type="EMBL" id="PZD72928.1"/>
    </source>
</evidence>
<sequence>MTRMRRRQFLQFAGGAVASLGFSQLDIQKQSLRYAQVLAQDNARKLALLVGINTYPTAPLYGCVTDVELQRELLVHRFGFNPKNILTVTDAQATRKGILRAFEEHLIKQAKPGDVAVFHYSGHGSQVNDPDKDTRDGLNGTLVPVDSVSGQEQGRQVVNDIMGHTLFLLMSAVPTDNLTMVLDSCFSGGGKRGNMRVRSINRLARESGGVFPNREELAYQQQWLSRLKMSADEFKQKRRTGVAKGVVIASANRNQFASDATFDGFNAGAFTYHMTKYLWQQTGETPVVGAIANISRRTTQENDQDPELECTPQCDPNSVADQRPFYFLNASTAPAEAVITDVSGNQMTCWLGGIETSNPLDKNTILAVVDDQSQELAKVKLESRTGLIGKGTLLQGNAQAFKPGALLQEEVRGIPTNLMLRIGLDPSLETGMSEAKAALVSASRIEAAELGEGQVDYILGRITSKDRKRLQGRVPTVPEVGMLGLFTPTKENILSDSFSGATDESAADAVLRLQAKFKLLLANRILRAILNPSSSKLGVTATVVPIGAESRALAATRTRGSDLVTTAITPEVGEVKPGDNIQIQVKNQETQDLYISVLGIGSDGEMTVLFPSDYTAATDASLVGAGQTLKVPQAGRDDYDFVVSGPAGTIEVIVLASARSLRDTLKGLKKIASRSGQRPGEPLAISEPSAVVEGLLGDLTDTTRAFLKVQRQETQQIDATQLAALSLSLNVVE</sequence>
<dbReference type="InterPro" id="IPR029030">
    <property type="entry name" value="Caspase-like_dom_sf"/>
</dbReference>
<comment type="caution">
    <text evidence="3">The sequence shown here is derived from an EMBL/GenBank/DDBJ whole genome shotgun (WGS) entry which is preliminary data.</text>
</comment>
<evidence type="ECO:0000259" key="2">
    <source>
        <dbReference type="Pfam" id="PF14326"/>
    </source>
</evidence>
<dbReference type="InterPro" id="IPR050452">
    <property type="entry name" value="Metacaspase"/>
</dbReference>
<reference evidence="3 4" key="1">
    <citation type="journal article" date="2018" name="Sci. Rep.">
        <title>A novel species of the marine cyanobacterium Acaryochloris with a unique pigment content and lifestyle.</title>
        <authorList>
            <person name="Partensky F."/>
            <person name="Six C."/>
            <person name="Ratin M."/>
            <person name="Garczarek L."/>
            <person name="Vaulot D."/>
            <person name="Probert I."/>
            <person name="Calteau A."/>
            <person name="Gourvil P."/>
            <person name="Marie D."/>
            <person name="Grebert T."/>
            <person name="Bouchier C."/>
            <person name="Le Panse S."/>
            <person name="Gachenot M."/>
            <person name="Rodriguez F."/>
            <person name="Garrido J.L."/>
        </authorList>
    </citation>
    <scope>NUCLEOTIDE SEQUENCE [LARGE SCALE GENOMIC DNA]</scope>
    <source>
        <strain evidence="3 4">RCC1774</strain>
    </source>
</reference>
<feature type="domain" description="Peptidase C14 caspase" evidence="1">
    <location>
        <begin position="44"/>
        <end position="310"/>
    </location>
</feature>
<evidence type="ECO:0000259" key="1">
    <source>
        <dbReference type="Pfam" id="PF00656"/>
    </source>
</evidence>
<dbReference type="GO" id="GO:0006508">
    <property type="term" value="P:proteolysis"/>
    <property type="evidence" value="ECO:0007669"/>
    <property type="project" value="InterPro"/>
</dbReference>
<evidence type="ECO:0000313" key="4">
    <source>
        <dbReference type="Proteomes" id="UP000248857"/>
    </source>
</evidence>
<dbReference type="Pfam" id="PF00656">
    <property type="entry name" value="Peptidase_C14"/>
    <property type="match status" value="1"/>
</dbReference>
<gene>
    <name evidence="3" type="ORF">C1752_02689</name>
</gene>
<dbReference type="EMBL" id="PQWO01000007">
    <property type="protein sequence ID" value="PZD72928.1"/>
    <property type="molecule type" value="Genomic_DNA"/>
</dbReference>
<dbReference type="RefSeq" id="WP_199464381.1">
    <property type="nucleotide sequence ID" value="NZ_CAWNWM010000007.1"/>
</dbReference>
<feature type="domain" description="DUF4384" evidence="2">
    <location>
        <begin position="575"/>
        <end position="659"/>
    </location>
</feature>
<accession>A0A2W1JHD8</accession>
<dbReference type="InterPro" id="IPR025493">
    <property type="entry name" value="DUF4384"/>
</dbReference>
<dbReference type="InterPro" id="IPR011600">
    <property type="entry name" value="Pept_C14_caspase"/>
</dbReference>
<dbReference type="Gene3D" id="3.40.50.1460">
    <property type="match status" value="1"/>
</dbReference>